<dbReference type="Pfam" id="PF13884">
    <property type="entry name" value="Peptidase_S74"/>
    <property type="match status" value="1"/>
</dbReference>
<dbReference type="RefSeq" id="WP_239368165.1">
    <property type="nucleotide sequence ID" value="NZ_JAKREW010000021.1"/>
</dbReference>
<evidence type="ECO:0000259" key="2">
    <source>
        <dbReference type="Pfam" id="PF13884"/>
    </source>
</evidence>
<name>A0ABS9QIK7_9HYPH</name>
<evidence type="ECO:0000313" key="4">
    <source>
        <dbReference type="Proteomes" id="UP001201701"/>
    </source>
</evidence>
<dbReference type="InterPro" id="IPR030392">
    <property type="entry name" value="S74_ICA"/>
</dbReference>
<feature type="compositionally biased region" description="Pro residues" evidence="1">
    <location>
        <begin position="1"/>
        <end position="10"/>
    </location>
</feature>
<protein>
    <submittedName>
        <fullName evidence="3">Tail fiber domain-containing protein</fullName>
    </submittedName>
</protein>
<organism evidence="3 4">
    <name type="scientific">Mesorhizobium retamae</name>
    <dbReference type="NCBI Taxonomy" id="2912854"/>
    <lineage>
        <taxon>Bacteria</taxon>
        <taxon>Pseudomonadati</taxon>
        <taxon>Pseudomonadota</taxon>
        <taxon>Alphaproteobacteria</taxon>
        <taxon>Hyphomicrobiales</taxon>
        <taxon>Phyllobacteriaceae</taxon>
        <taxon>Mesorhizobium</taxon>
    </lineage>
</organism>
<feature type="domain" description="Peptidase S74" evidence="2">
    <location>
        <begin position="413"/>
        <end position="464"/>
    </location>
</feature>
<feature type="region of interest" description="Disordered" evidence="1">
    <location>
        <begin position="1"/>
        <end position="22"/>
    </location>
</feature>
<evidence type="ECO:0000256" key="1">
    <source>
        <dbReference type="SAM" id="MobiDB-lite"/>
    </source>
</evidence>
<reference evidence="3 4" key="1">
    <citation type="submission" date="2022-02" db="EMBL/GenBank/DDBJ databases">
        <title>Draft genome sequence of Mezorhizobium retamae strain IRAMC:0171 isolated from Retama raetam nodules.</title>
        <authorList>
            <person name="Bengaied R."/>
            <person name="Sbissi I."/>
            <person name="Huber K."/>
            <person name="Ghodbane F."/>
            <person name="Nouioui I."/>
            <person name="Tarhouni M."/>
            <person name="Gtari M."/>
        </authorList>
    </citation>
    <scope>NUCLEOTIDE SEQUENCE [LARGE SCALE GENOMIC DNA]</scope>
    <source>
        <strain evidence="3 4">IRAMC:0171</strain>
    </source>
</reference>
<gene>
    <name evidence="3" type="ORF">L4923_19530</name>
</gene>
<accession>A0ABS9QIK7</accession>
<proteinExistence type="predicted"/>
<evidence type="ECO:0000313" key="3">
    <source>
        <dbReference type="EMBL" id="MCG7507226.1"/>
    </source>
</evidence>
<keyword evidence="4" id="KW-1185">Reference proteome</keyword>
<dbReference type="EMBL" id="JAKREW010000021">
    <property type="protein sequence ID" value="MCG7507226.1"/>
    <property type="molecule type" value="Genomic_DNA"/>
</dbReference>
<dbReference type="Proteomes" id="UP001201701">
    <property type="component" value="Unassembled WGS sequence"/>
</dbReference>
<sequence length="488" mass="52801">MGKPKAPTPPDPKETAAAQTGTNVSTSIANAALGNVNQVTPYGNLTYNQSGTHKFTDPTTGKTIDVPTYTATQTLSPSQQAIFEQSQQAQGNLAKIGNQQSAFLADYLNKPMDFSNLPAGGDASKINTPQYQQFQSGPQLSTQIADAGAIQTQLGDAGQITKDYGPKDGYAGNVQQVQDALFSRLNPQLDRQRQELETSLANQGIRIGSTAYDTAMNQYNQGVNDQRTSVLLAAGQEQSRLANLDAQRAGFQNAAQQQQYNQLLGNGQFANAAQQQQFAQNATQGEFGNTARQQMFQNQNSVTGQNNALQDQRMNAQLAQFNAANQQRQMALQEAYARRAQPINEITSLLSGAQVQNPNFVNTNMPNIPTVDYAGLVNENYNQRLGVYNQQMAQRQGLLGGLLGLGSSAIMASDRRAKKDIKKRGRIDGTNIYEFRYRGEDGDAPKHIGVMAQEVEKTRPEAVTEIGGVKHVDYGKALPGLFGLGQAS</sequence>
<comment type="caution">
    <text evidence="3">The sequence shown here is derived from an EMBL/GenBank/DDBJ whole genome shotgun (WGS) entry which is preliminary data.</text>
</comment>